<keyword evidence="5" id="KW-0812">Transmembrane</keyword>
<evidence type="ECO:0000313" key="8">
    <source>
        <dbReference type="EMBL" id="MCJ8502279.1"/>
    </source>
</evidence>
<keyword evidence="9" id="KW-1185">Reference proteome</keyword>
<feature type="modified residue" description="4-aspartylphosphate" evidence="4">
    <location>
        <position position="587"/>
    </location>
</feature>
<feature type="transmembrane region" description="Helical" evidence="5">
    <location>
        <begin position="111"/>
        <end position="128"/>
    </location>
</feature>
<dbReference type="SUPFAM" id="SSF55874">
    <property type="entry name" value="ATPase domain of HSP90 chaperone/DNA topoisomerase II/histidine kinase"/>
    <property type="match status" value="1"/>
</dbReference>
<dbReference type="InterPro" id="IPR036097">
    <property type="entry name" value="HisK_dim/P_sf"/>
</dbReference>
<proteinExistence type="predicted"/>
<feature type="transmembrane region" description="Helical" evidence="5">
    <location>
        <begin position="134"/>
        <end position="151"/>
    </location>
</feature>
<dbReference type="SMART" id="SM00448">
    <property type="entry name" value="REC"/>
    <property type="match status" value="1"/>
</dbReference>
<keyword evidence="3 4" id="KW-0597">Phosphoprotein</keyword>
<dbReference type="EMBL" id="JALJRB010000023">
    <property type="protein sequence ID" value="MCJ8502279.1"/>
    <property type="molecule type" value="Genomic_DNA"/>
</dbReference>
<gene>
    <name evidence="8" type="ORF">MRX98_16970</name>
</gene>
<dbReference type="Gene3D" id="3.30.565.10">
    <property type="entry name" value="Histidine kinase-like ATPase, C-terminal domain"/>
    <property type="match status" value="1"/>
</dbReference>
<feature type="transmembrane region" description="Helical" evidence="5">
    <location>
        <begin position="54"/>
        <end position="74"/>
    </location>
</feature>
<feature type="transmembrane region" description="Helical" evidence="5">
    <location>
        <begin position="80"/>
        <end position="99"/>
    </location>
</feature>
<comment type="caution">
    <text evidence="8">The sequence shown here is derived from an EMBL/GenBank/DDBJ whole genome shotgun (WGS) entry which is preliminary data.</text>
</comment>
<dbReference type="Pfam" id="PF02518">
    <property type="entry name" value="HATPase_c"/>
    <property type="match status" value="1"/>
</dbReference>
<feature type="transmembrane region" description="Helical" evidence="5">
    <location>
        <begin position="190"/>
        <end position="211"/>
    </location>
</feature>
<evidence type="ECO:0000259" key="7">
    <source>
        <dbReference type="PROSITE" id="PS50110"/>
    </source>
</evidence>
<feature type="domain" description="Response regulatory" evidence="7">
    <location>
        <begin position="536"/>
        <end position="652"/>
    </location>
</feature>
<dbReference type="GO" id="GO:0005524">
    <property type="term" value="F:ATP binding"/>
    <property type="evidence" value="ECO:0007669"/>
    <property type="project" value="UniProtKB-KW"/>
</dbReference>
<dbReference type="InterPro" id="IPR011006">
    <property type="entry name" value="CheY-like_superfamily"/>
</dbReference>
<dbReference type="PANTHER" id="PTHR43065:SF42">
    <property type="entry name" value="TWO-COMPONENT SENSOR PPRA"/>
    <property type="match status" value="1"/>
</dbReference>
<dbReference type="PROSITE" id="PS50109">
    <property type="entry name" value="HIS_KIN"/>
    <property type="match status" value="1"/>
</dbReference>
<evidence type="ECO:0000256" key="3">
    <source>
        <dbReference type="ARBA" id="ARBA00022553"/>
    </source>
</evidence>
<evidence type="ECO:0000256" key="4">
    <source>
        <dbReference type="PROSITE-ProRule" id="PRU00169"/>
    </source>
</evidence>
<feature type="domain" description="Histidine kinase" evidence="6">
    <location>
        <begin position="290"/>
        <end position="517"/>
    </location>
</feature>
<name>A0AA41R3H5_9BACT</name>
<dbReference type="Pfam" id="PF00512">
    <property type="entry name" value="HisKA"/>
    <property type="match status" value="1"/>
</dbReference>
<dbReference type="InterPro" id="IPR036890">
    <property type="entry name" value="HATPase_C_sf"/>
</dbReference>
<evidence type="ECO:0000256" key="2">
    <source>
        <dbReference type="ARBA" id="ARBA00012438"/>
    </source>
</evidence>
<keyword evidence="8" id="KW-0547">Nucleotide-binding</keyword>
<dbReference type="Pfam" id="PF00072">
    <property type="entry name" value="Response_reg"/>
    <property type="match status" value="1"/>
</dbReference>
<dbReference type="EC" id="2.7.13.3" evidence="2"/>
<dbReference type="InterPro" id="IPR005467">
    <property type="entry name" value="His_kinase_dom"/>
</dbReference>
<dbReference type="Gene3D" id="3.40.50.2300">
    <property type="match status" value="1"/>
</dbReference>
<sequence length="663" mass="72144">MSTRQDSTTAAPLGKTAPAMVLHPVTLRFAGNQRSLEPPFLTEYARRARPQVRLAALLATLFYGLFAVLDAIVAPDAAHRLWFVRFAVVCPIFLLVWLFTYSRHFLHYMQAGLAVGVLSGGGGIIYMTATGNSLMAGTYYAGLMLVLMMAYGFIWARFIWATVCGWLLLLTYGGAAAWSNALPTSILAGNLFFCTSANLIGMVVCYAFEFYTRRDYYMRHLLDIQHREVTAAKSELEQRVAERTRLLALANEDLRREIQVQQRLAWEKQVLEGQLRQAQKMEAIGTLAGGIAHDFNNMLAAIMGHTELALMAPDNPREVSFSMEQVLKASERARELVGQILSFSRQSEGQHRPLHIGPVVKEALRLLRATLPASIALEKDIAARESMVVADATQMHQIVINLCTNAAHAMASGGGRLQVTLSDVEIGPHLLTAKPEPSSLPPGKYVCLQVTDTGQGIEEHLMERIFDPYFTTKEKGVGTGLGLAVVRGIVEHHGGVIDVQSHVGRGTTVRVFLQRIEGADAGAPGPVAPLNHGHETILLVDDEEGLAALGAKLLTALGYRVAAFTSPETALTAFKADPDRFDLVITDMIMPGIDGEALARQILALRPGTPVILYSGYTDMVSTARLEALGIRAVLRKPITIHALSRAVRQVLSAAPAAPGRTD</sequence>
<dbReference type="SUPFAM" id="SSF47384">
    <property type="entry name" value="Homodimeric domain of signal transducing histidine kinase"/>
    <property type="match status" value="1"/>
</dbReference>
<dbReference type="SMART" id="SM00388">
    <property type="entry name" value="HisKA"/>
    <property type="match status" value="1"/>
</dbReference>
<dbReference type="AlphaFoldDB" id="A0AA41R3H5"/>
<dbReference type="PRINTS" id="PR00344">
    <property type="entry name" value="BCTRLSENSOR"/>
</dbReference>
<evidence type="ECO:0000313" key="9">
    <source>
        <dbReference type="Proteomes" id="UP001165427"/>
    </source>
</evidence>
<dbReference type="CDD" id="cd00082">
    <property type="entry name" value="HisKA"/>
    <property type="match status" value="1"/>
</dbReference>
<dbReference type="CDD" id="cd00156">
    <property type="entry name" value="REC"/>
    <property type="match status" value="1"/>
</dbReference>
<keyword evidence="8" id="KW-0067">ATP-binding</keyword>
<keyword evidence="5" id="KW-0472">Membrane</keyword>
<evidence type="ECO:0000256" key="1">
    <source>
        <dbReference type="ARBA" id="ARBA00000085"/>
    </source>
</evidence>
<dbReference type="SMART" id="SM00387">
    <property type="entry name" value="HATPase_c"/>
    <property type="match status" value="1"/>
</dbReference>
<feature type="transmembrane region" description="Helical" evidence="5">
    <location>
        <begin position="158"/>
        <end position="178"/>
    </location>
</feature>
<protein>
    <recommendedName>
        <fullName evidence="2">histidine kinase</fullName>
        <ecNumber evidence="2">2.7.13.3</ecNumber>
    </recommendedName>
</protein>
<organism evidence="8 9">
    <name type="scientific">Desulfatitalea alkaliphila</name>
    <dbReference type="NCBI Taxonomy" id="2929485"/>
    <lineage>
        <taxon>Bacteria</taxon>
        <taxon>Pseudomonadati</taxon>
        <taxon>Thermodesulfobacteriota</taxon>
        <taxon>Desulfobacteria</taxon>
        <taxon>Desulfobacterales</taxon>
        <taxon>Desulfosarcinaceae</taxon>
        <taxon>Desulfatitalea</taxon>
    </lineage>
</organism>
<dbReference type="GO" id="GO:0000155">
    <property type="term" value="F:phosphorelay sensor kinase activity"/>
    <property type="evidence" value="ECO:0007669"/>
    <property type="project" value="InterPro"/>
</dbReference>
<evidence type="ECO:0000256" key="5">
    <source>
        <dbReference type="SAM" id="Phobius"/>
    </source>
</evidence>
<dbReference type="SUPFAM" id="SSF52172">
    <property type="entry name" value="CheY-like"/>
    <property type="match status" value="1"/>
</dbReference>
<dbReference type="PROSITE" id="PS50110">
    <property type="entry name" value="RESPONSE_REGULATORY"/>
    <property type="match status" value="1"/>
</dbReference>
<dbReference type="InterPro" id="IPR003594">
    <property type="entry name" value="HATPase_dom"/>
</dbReference>
<accession>A0AA41R3H5</accession>
<dbReference type="InterPro" id="IPR001789">
    <property type="entry name" value="Sig_transdc_resp-reg_receiver"/>
</dbReference>
<keyword evidence="5" id="KW-1133">Transmembrane helix</keyword>
<reference evidence="8" key="1">
    <citation type="submission" date="2022-04" db="EMBL/GenBank/DDBJ databases">
        <title>Desulfatitalea alkaliphila sp. nov., a novel anaerobic sulfate-reducing bacterium isolated from terrestrial mud volcano, Taman Peninsula, Russia.</title>
        <authorList>
            <person name="Khomyakova M.A."/>
            <person name="Merkel A.Y."/>
            <person name="Slobodkin A.I."/>
        </authorList>
    </citation>
    <scope>NUCLEOTIDE SEQUENCE</scope>
    <source>
        <strain evidence="8">M08but</strain>
    </source>
</reference>
<comment type="catalytic activity">
    <reaction evidence="1">
        <text>ATP + protein L-histidine = ADP + protein N-phospho-L-histidine.</text>
        <dbReference type="EC" id="2.7.13.3"/>
    </reaction>
</comment>
<evidence type="ECO:0000259" key="6">
    <source>
        <dbReference type="PROSITE" id="PS50109"/>
    </source>
</evidence>
<dbReference type="Gene3D" id="1.10.287.130">
    <property type="match status" value="1"/>
</dbReference>
<dbReference type="PANTHER" id="PTHR43065">
    <property type="entry name" value="SENSOR HISTIDINE KINASE"/>
    <property type="match status" value="1"/>
</dbReference>
<dbReference type="Proteomes" id="UP001165427">
    <property type="component" value="Unassembled WGS sequence"/>
</dbReference>
<dbReference type="RefSeq" id="WP_246912810.1">
    <property type="nucleotide sequence ID" value="NZ_JALJRB010000023.1"/>
</dbReference>
<dbReference type="InterPro" id="IPR003661">
    <property type="entry name" value="HisK_dim/P_dom"/>
</dbReference>
<dbReference type="InterPro" id="IPR004358">
    <property type="entry name" value="Sig_transdc_His_kin-like_C"/>
</dbReference>